<proteinExistence type="inferred from homology"/>
<comment type="cofactor">
    <cofactor evidence="1">
        <name>FAD</name>
        <dbReference type="ChEBI" id="CHEBI:57692"/>
    </cofactor>
</comment>
<gene>
    <name evidence="8" type="ORF">ACEG43_41700</name>
</gene>
<dbReference type="InterPro" id="IPR036188">
    <property type="entry name" value="FAD/NAD-bd_sf"/>
</dbReference>
<keyword evidence="5 8" id="KW-0560">Oxidoreductase</keyword>
<accession>A0ABV4SWC3</accession>
<evidence type="ECO:0000313" key="9">
    <source>
        <dbReference type="Proteomes" id="UP001571476"/>
    </source>
</evidence>
<organism evidence="8 9">
    <name type="scientific">Streptomyces aureus</name>
    <dbReference type="NCBI Taxonomy" id="193461"/>
    <lineage>
        <taxon>Bacteria</taxon>
        <taxon>Bacillati</taxon>
        <taxon>Actinomycetota</taxon>
        <taxon>Actinomycetes</taxon>
        <taxon>Kitasatosporales</taxon>
        <taxon>Streptomycetaceae</taxon>
        <taxon>Streptomyces</taxon>
    </lineage>
</organism>
<dbReference type="InterPro" id="IPR023753">
    <property type="entry name" value="FAD/NAD-binding_dom"/>
</dbReference>
<dbReference type="Pfam" id="PF07992">
    <property type="entry name" value="Pyr_redox_2"/>
    <property type="match status" value="1"/>
</dbReference>
<feature type="region of interest" description="Disordered" evidence="6">
    <location>
        <begin position="31"/>
        <end position="62"/>
    </location>
</feature>
<evidence type="ECO:0000256" key="3">
    <source>
        <dbReference type="ARBA" id="ARBA00022630"/>
    </source>
</evidence>
<dbReference type="PRINTS" id="PR00368">
    <property type="entry name" value="FADPNR"/>
</dbReference>
<comment type="caution">
    <text evidence="8">The sequence shown here is derived from an EMBL/GenBank/DDBJ whole genome shotgun (WGS) entry which is preliminary data.</text>
</comment>
<evidence type="ECO:0000256" key="1">
    <source>
        <dbReference type="ARBA" id="ARBA00001974"/>
    </source>
</evidence>
<sequence>MAAASRVPPGKPSERWTGNAVAAMISAIRPRRPSQRCQLRRSPQEGDPKISQTRRLSRHTGMDNTKQHRILILGAGYAGVMSANRLAGKLGSRVDITLVNPIPEFVERIRLHEVAARIESDSATRHTVTELLHPAVRLRLGTATRIRPGDHEVDCAEPGGQKTWTQSYDELIYAIGSGSPLAAVPGALEHAHDVSGLDRAHALRTALDALPSGKTVLIVGGGTTAIETVTELGVARPGLSLKIVTSSVLGPTLSPKARRYLMNAPAMRNVDTIEQTKVAEVTPAGIVTTDGRSIPADCVIWAASFAVPEVAKDSGLDVDRAGRLTVDSLMRSTQHPDVLGAGDGVVIAGPEGSTLRMACGTAVPQGAHAAATIIAGLRGETPKPFALAYLALNMSLGPNDGLVQPTRANDSPRDISFTGRFAGWVNELNNRYARLILGWERQRAGSYHWAKPRRNASTPTQRQEHARS</sequence>
<comment type="similarity">
    <text evidence="2">Belongs to the NADH dehydrogenase family.</text>
</comment>
<keyword evidence="4" id="KW-0274">FAD</keyword>
<evidence type="ECO:0000259" key="7">
    <source>
        <dbReference type="Pfam" id="PF07992"/>
    </source>
</evidence>
<keyword evidence="3" id="KW-0285">Flavoprotein</keyword>
<keyword evidence="9" id="KW-1185">Reference proteome</keyword>
<evidence type="ECO:0000256" key="4">
    <source>
        <dbReference type="ARBA" id="ARBA00022827"/>
    </source>
</evidence>
<protein>
    <submittedName>
        <fullName evidence="8">NAD(P)/FAD-dependent oxidoreductase</fullName>
        <ecNumber evidence="8">1.6.5.-</ecNumber>
    </submittedName>
</protein>
<dbReference type="GO" id="GO:0016491">
    <property type="term" value="F:oxidoreductase activity"/>
    <property type="evidence" value="ECO:0007669"/>
    <property type="project" value="UniProtKB-KW"/>
</dbReference>
<feature type="domain" description="FAD/NAD(P)-binding" evidence="7">
    <location>
        <begin position="69"/>
        <end position="353"/>
    </location>
</feature>
<evidence type="ECO:0000256" key="6">
    <source>
        <dbReference type="SAM" id="MobiDB-lite"/>
    </source>
</evidence>
<dbReference type="RefSeq" id="WP_372566543.1">
    <property type="nucleotide sequence ID" value="NZ_JBGOSP010000041.1"/>
</dbReference>
<dbReference type="PANTHER" id="PTHR42913:SF3">
    <property type="entry name" value="64 KDA MITOCHONDRIAL NADH DEHYDROGENASE (EUROFUNG)"/>
    <property type="match status" value="1"/>
</dbReference>
<dbReference type="EMBL" id="JBGOSP010000041">
    <property type="protein sequence ID" value="MFA3842610.1"/>
    <property type="molecule type" value="Genomic_DNA"/>
</dbReference>
<evidence type="ECO:0000256" key="2">
    <source>
        <dbReference type="ARBA" id="ARBA00005272"/>
    </source>
</evidence>
<dbReference type="Proteomes" id="UP001571476">
    <property type="component" value="Unassembled WGS sequence"/>
</dbReference>
<dbReference type="InterPro" id="IPR051169">
    <property type="entry name" value="NADH-Q_oxidoreductase"/>
</dbReference>
<dbReference type="PANTHER" id="PTHR42913">
    <property type="entry name" value="APOPTOSIS-INDUCING FACTOR 1"/>
    <property type="match status" value="1"/>
</dbReference>
<dbReference type="Gene3D" id="3.50.50.100">
    <property type="match status" value="1"/>
</dbReference>
<name>A0ABV4SWC3_9ACTN</name>
<evidence type="ECO:0000256" key="5">
    <source>
        <dbReference type="ARBA" id="ARBA00023002"/>
    </source>
</evidence>
<evidence type="ECO:0000313" key="8">
    <source>
        <dbReference type="EMBL" id="MFA3842610.1"/>
    </source>
</evidence>
<dbReference type="EC" id="1.6.5.-" evidence="8"/>
<dbReference type="SUPFAM" id="SSF51905">
    <property type="entry name" value="FAD/NAD(P)-binding domain"/>
    <property type="match status" value="1"/>
</dbReference>
<reference evidence="8 9" key="1">
    <citation type="submission" date="2024-08" db="EMBL/GenBank/DDBJ databases">
        <title>Genome sequence of Streptomyces aureus CACIA-1.46HGO.</title>
        <authorList>
            <person name="Evangelista-Martinez Z."/>
        </authorList>
    </citation>
    <scope>NUCLEOTIDE SEQUENCE [LARGE SCALE GENOMIC DNA]</scope>
    <source>
        <strain evidence="8 9">CACIA-1.46HGO</strain>
    </source>
</reference>